<reference evidence="5 6" key="1">
    <citation type="submission" date="2018-07" db="EMBL/GenBank/DDBJ databases">
        <title>Genome sequences of Haloplanus sp. CBA1113.</title>
        <authorList>
            <person name="Kim Y.B."/>
            <person name="Roh S.W."/>
        </authorList>
    </citation>
    <scope>NUCLEOTIDE SEQUENCE [LARGE SCALE GENOMIC DNA]</scope>
    <source>
        <strain evidence="5 6">CBA1113</strain>
    </source>
</reference>
<evidence type="ECO:0000259" key="4">
    <source>
        <dbReference type="Pfam" id="PF00496"/>
    </source>
</evidence>
<evidence type="ECO:0000313" key="5">
    <source>
        <dbReference type="EMBL" id="AXG05853.1"/>
    </source>
</evidence>
<keyword evidence="3" id="KW-0732">Signal</keyword>
<dbReference type="PANTHER" id="PTHR30290:SF9">
    <property type="entry name" value="OLIGOPEPTIDE-BINDING PROTEIN APPA"/>
    <property type="match status" value="1"/>
</dbReference>
<comment type="similarity">
    <text evidence="1">Belongs to the bacterial solute-binding protein 5 family.</text>
</comment>
<dbReference type="PIRSF" id="PIRSF002741">
    <property type="entry name" value="MppA"/>
    <property type="match status" value="1"/>
</dbReference>
<keyword evidence="6" id="KW-1185">Reference proteome</keyword>
<dbReference type="RefSeq" id="WP_114585001.1">
    <property type="nucleotide sequence ID" value="NZ_CP031150.1"/>
</dbReference>
<dbReference type="InterPro" id="IPR000914">
    <property type="entry name" value="SBP_5_dom"/>
</dbReference>
<dbReference type="Pfam" id="PF00496">
    <property type="entry name" value="SBP_bac_5"/>
    <property type="match status" value="1"/>
</dbReference>
<organism evidence="5 6">
    <name type="scientific">Haloplanus rubicundus</name>
    <dbReference type="NCBI Taxonomy" id="1547898"/>
    <lineage>
        <taxon>Archaea</taxon>
        <taxon>Methanobacteriati</taxon>
        <taxon>Methanobacteriota</taxon>
        <taxon>Stenosarchaea group</taxon>
        <taxon>Halobacteria</taxon>
        <taxon>Halobacteriales</taxon>
        <taxon>Haloferacaceae</taxon>
        <taxon>Haloplanus</taxon>
    </lineage>
</organism>
<dbReference type="GO" id="GO:1904680">
    <property type="term" value="F:peptide transmembrane transporter activity"/>
    <property type="evidence" value="ECO:0007669"/>
    <property type="project" value="TreeGrafter"/>
</dbReference>
<dbReference type="GeneID" id="37282725"/>
<dbReference type="InterPro" id="IPR039424">
    <property type="entry name" value="SBP_5"/>
</dbReference>
<dbReference type="KEGG" id="haj:DU500_05030"/>
<evidence type="ECO:0000256" key="2">
    <source>
        <dbReference type="ARBA" id="ARBA00022448"/>
    </source>
</evidence>
<dbReference type="Gene3D" id="3.10.105.10">
    <property type="entry name" value="Dipeptide-binding Protein, Domain 3"/>
    <property type="match status" value="1"/>
</dbReference>
<proteinExistence type="inferred from homology"/>
<dbReference type="CDD" id="cd00995">
    <property type="entry name" value="PBP2_NikA_DppA_OppA_like"/>
    <property type="match status" value="1"/>
</dbReference>
<dbReference type="AlphaFoldDB" id="A0A345E0Y1"/>
<feature type="domain" description="Solute-binding protein family 5" evidence="4">
    <location>
        <begin position="76"/>
        <end position="449"/>
    </location>
</feature>
<sequence length="545" mass="59590">MPPVTTSRRQLLRWVGATGAVGLAGCAVGDDGSELVATLGADVSTYDPTQANDTTSRKAFDLVYEPLVAVDFEGSVHPVLATDLDQRDDRTWRVSLREGVTFHDGSDCTAADVKASFERYAGTPRESDVFLWYDDATIRDDHTLDVTLSRPYAPFQLTLGGVPIVPEAAATDALDLSTGPVGTGPYAFDTHEPDRLYRLVRADDHWFAGGSGNGSDADDVPAEPPIETITFRIIVEQASQVAALQGGDIDLANNPPADAVADLRDDDAITVSEHLAGGFEMLVFPLASRPFSNRDVREGVSRLIPREAIIDSVYGGIGRPAYAPISPLLDDYTSESFLAEMGDEYMRYDPERAAELLDAGFAALDISPPYETTIVTNETGDRVRWAQLVRDELNATDFFDVSIEQFEWSTYVGRVLSGDSHRSDAMMALGWSGGWDPDTYLRPLFYSEQATPSCCNAAHYASDEVDRLLDEALTTYDTAERRDRYEQAQRRVVEEAPVGFVRFGTRIEAYRTDAVEGFRTYPLDSGEFTSIYAPTMGAYTTTGGG</sequence>
<dbReference type="SUPFAM" id="SSF53850">
    <property type="entry name" value="Periplasmic binding protein-like II"/>
    <property type="match status" value="1"/>
</dbReference>
<dbReference type="InterPro" id="IPR006311">
    <property type="entry name" value="TAT_signal"/>
</dbReference>
<keyword evidence="2" id="KW-0813">Transport</keyword>
<dbReference type="Proteomes" id="UP000253273">
    <property type="component" value="Chromosome"/>
</dbReference>
<accession>A0A345E0Y1</accession>
<dbReference type="PROSITE" id="PS51318">
    <property type="entry name" value="TAT"/>
    <property type="match status" value="1"/>
</dbReference>
<name>A0A345E0Y1_9EURY</name>
<dbReference type="EMBL" id="CP031150">
    <property type="protein sequence ID" value="AXG05853.1"/>
    <property type="molecule type" value="Genomic_DNA"/>
</dbReference>
<evidence type="ECO:0000256" key="1">
    <source>
        <dbReference type="ARBA" id="ARBA00005695"/>
    </source>
</evidence>
<dbReference type="OrthoDB" id="194307at2157"/>
<dbReference type="PANTHER" id="PTHR30290">
    <property type="entry name" value="PERIPLASMIC BINDING COMPONENT OF ABC TRANSPORTER"/>
    <property type="match status" value="1"/>
</dbReference>
<dbReference type="GO" id="GO:0015833">
    <property type="term" value="P:peptide transport"/>
    <property type="evidence" value="ECO:0007669"/>
    <property type="project" value="TreeGrafter"/>
</dbReference>
<dbReference type="Gene3D" id="3.40.190.10">
    <property type="entry name" value="Periplasmic binding protein-like II"/>
    <property type="match status" value="1"/>
</dbReference>
<protein>
    <submittedName>
        <fullName evidence="5">ABC transporter substrate-binding protein</fullName>
    </submittedName>
</protein>
<evidence type="ECO:0000313" key="6">
    <source>
        <dbReference type="Proteomes" id="UP000253273"/>
    </source>
</evidence>
<dbReference type="GO" id="GO:0043190">
    <property type="term" value="C:ATP-binding cassette (ABC) transporter complex"/>
    <property type="evidence" value="ECO:0007669"/>
    <property type="project" value="InterPro"/>
</dbReference>
<gene>
    <name evidence="5" type="ORF">DU500_05030</name>
</gene>
<evidence type="ECO:0000256" key="3">
    <source>
        <dbReference type="ARBA" id="ARBA00022729"/>
    </source>
</evidence>
<dbReference type="GO" id="GO:0042597">
    <property type="term" value="C:periplasmic space"/>
    <property type="evidence" value="ECO:0007669"/>
    <property type="project" value="UniProtKB-ARBA"/>
</dbReference>
<dbReference type="InterPro" id="IPR030678">
    <property type="entry name" value="Peptide/Ni-bd"/>
</dbReference>